<keyword evidence="3" id="KW-1185">Reference proteome</keyword>
<evidence type="ECO:0000313" key="2">
    <source>
        <dbReference type="EMBL" id="KHJ97790.1"/>
    </source>
</evidence>
<gene>
    <name evidence="2" type="ORF">OESDEN_02235</name>
</gene>
<organism evidence="2 3">
    <name type="scientific">Oesophagostomum dentatum</name>
    <name type="common">Nodular worm</name>
    <dbReference type="NCBI Taxonomy" id="61180"/>
    <lineage>
        <taxon>Eukaryota</taxon>
        <taxon>Metazoa</taxon>
        <taxon>Ecdysozoa</taxon>
        <taxon>Nematoda</taxon>
        <taxon>Chromadorea</taxon>
        <taxon>Rhabditida</taxon>
        <taxon>Rhabditina</taxon>
        <taxon>Rhabditomorpha</taxon>
        <taxon>Strongyloidea</taxon>
        <taxon>Strongylidae</taxon>
        <taxon>Oesophagostomum</taxon>
    </lineage>
</organism>
<keyword evidence="1" id="KW-1133">Transmembrane helix</keyword>
<dbReference type="EMBL" id="KN549399">
    <property type="protein sequence ID" value="KHJ97790.1"/>
    <property type="molecule type" value="Genomic_DNA"/>
</dbReference>
<evidence type="ECO:0000256" key="1">
    <source>
        <dbReference type="SAM" id="Phobius"/>
    </source>
</evidence>
<dbReference type="Proteomes" id="UP000053660">
    <property type="component" value="Unassembled WGS sequence"/>
</dbReference>
<protein>
    <submittedName>
        <fullName evidence="2">Uncharacterized protein</fullName>
    </submittedName>
</protein>
<dbReference type="AlphaFoldDB" id="A0A0B1TQW4"/>
<accession>A0A0B1TQW4</accession>
<keyword evidence="1" id="KW-0812">Transmembrane</keyword>
<feature type="transmembrane region" description="Helical" evidence="1">
    <location>
        <begin position="200"/>
        <end position="221"/>
    </location>
</feature>
<proteinExistence type="predicted"/>
<name>A0A0B1TQW4_OESDE</name>
<keyword evidence="1" id="KW-0472">Membrane</keyword>
<evidence type="ECO:0000313" key="3">
    <source>
        <dbReference type="Proteomes" id="UP000053660"/>
    </source>
</evidence>
<sequence>MFRNVTWGMRFVVSTSSYFLKGILLTIMQRSLELGSLLLARQYGHFCTLSTMENIPLARLFKTTSCVRWFSSRTTYCARGPSEKGDWFEKALASSYNVSPAVQCFARYCYPQSKLIFTRTNPPGSTPTVSSATSSTLRSTTTTTLPLTTYKNTSLSTVTEPSSDDEDFEIEDIEGIIMHLREAYIEELKMREEHEEEEALLFWSIIATSLFFSLFAVVAGYHSQRIRIVPLA</sequence>
<reference evidence="2 3" key="1">
    <citation type="submission" date="2014-03" db="EMBL/GenBank/DDBJ databases">
        <title>Draft genome of the hookworm Oesophagostomum dentatum.</title>
        <authorList>
            <person name="Mitreva M."/>
        </authorList>
    </citation>
    <scope>NUCLEOTIDE SEQUENCE [LARGE SCALE GENOMIC DNA]</scope>
    <source>
        <strain evidence="2 3">OD-Hann</strain>
    </source>
</reference>